<sequence length="394" mass="42301">MRAQTREFLAEHRRARVVPIAHHLVDVIVEENRGYRDLPVVTRADLLRSCLANVARLLELLAEAADTGRLRDGGDPAYDAARETGQRRAEQGFPLDDVLRSFRMGGRLIWADLVAQAPAVLDSADVLDIGTALWEVVDRTSAEVATSYHRHERAAVDADAQQRAELWEGLLTGRAREPAFAHLAARVLDLPVSGDYLVVSGTELELLRAERSTGAAASRWVRRTDGVVGLVALRESDPAPVLRALAHEAEASGCVLGVSTVVAGLSRVDDGVGQAQLALRARDGRPGLATFDEQLPEALLLSSPVVTRRLVAVWLSPVLELGGSESGVLIDTLAAWVASGGSVTATATAVPCHRNTVMNRLRRVEGLLALPLLDRAPPVELALALRAVRLGPQP</sequence>
<proteinExistence type="predicted"/>
<dbReference type="InterPro" id="IPR051448">
    <property type="entry name" value="CdaR-like_regulators"/>
</dbReference>
<dbReference type="EMBL" id="BAABIM010000002">
    <property type="protein sequence ID" value="GAA4685557.1"/>
    <property type="molecule type" value="Genomic_DNA"/>
</dbReference>
<dbReference type="Proteomes" id="UP001500621">
    <property type="component" value="Unassembled WGS sequence"/>
</dbReference>
<dbReference type="InterPro" id="IPR025736">
    <property type="entry name" value="PucR_C-HTH_dom"/>
</dbReference>
<evidence type="ECO:0000313" key="3">
    <source>
        <dbReference type="EMBL" id="GAA4685557.1"/>
    </source>
</evidence>
<protein>
    <submittedName>
        <fullName evidence="3">Helix-turn-helix domain-containing protein</fullName>
    </submittedName>
</protein>
<reference evidence="4" key="1">
    <citation type="journal article" date="2019" name="Int. J. Syst. Evol. Microbiol.">
        <title>The Global Catalogue of Microorganisms (GCM) 10K type strain sequencing project: providing services to taxonomists for standard genome sequencing and annotation.</title>
        <authorList>
            <consortium name="The Broad Institute Genomics Platform"/>
            <consortium name="The Broad Institute Genome Sequencing Center for Infectious Disease"/>
            <person name="Wu L."/>
            <person name="Ma J."/>
        </authorList>
    </citation>
    <scope>NUCLEOTIDE SEQUENCE [LARGE SCALE GENOMIC DNA]</scope>
    <source>
        <strain evidence="4">JCM 18127</strain>
    </source>
</reference>
<gene>
    <name evidence="3" type="ORF">GCM10023226_23940</name>
</gene>
<feature type="domain" description="PucR C-terminal helix-turn-helix" evidence="1">
    <location>
        <begin position="329"/>
        <end position="387"/>
    </location>
</feature>
<dbReference type="Gene3D" id="1.10.10.2840">
    <property type="entry name" value="PucR C-terminal helix-turn-helix domain"/>
    <property type="match status" value="1"/>
</dbReference>
<dbReference type="RefSeq" id="WP_345266049.1">
    <property type="nucleotide sequence ID" value="NZ_BAABIM010000002.1"/>
</dbReference>
<comment type="caution">
    <text evidence="3">The sequence shown here is derived from an EMBL/GenBank/DDBJ whole genome shotgun (WGS) entry which is preliminary data.</text>
</comment>
<feature type="domain" description="RsbT co-antagonist protein RsbRD N-terminal" evidence="2">
    <location>
        <begin position="20"/>
        <end position="163"/>
    </location>
</feature>
<dbReference type="Pfam" id="PF13556">
    <property type="entry name" value="HTH_30"/>
    <property type="match status" value="1"/>
</dbReference>
<evidence type="ECO:0000313" key="4">
    <source>
        <dbReference type="Proteomes" id="UP001500621"/>
    </source>
</evidence>
<dbReference type="Pfam" id="PF14361">
    <property type="entry name" value="RsbRD_N"/>
    <property type="match status" value="1"/>
</dbReference>
<dbReference type="PANTHER" id="PTHR33744:SF1">
    <property type="entry name" value="DNA-BINDING TRANSCRIPTIONAL ACTIVATOR ADER"/>
    <property type="match status" value="1"/>
</dbReference>
<organism evidence="3 4">
    <name type="scientific">Nocardioides nanhaiensis</name>
    <dbReference type="NCBI Taxonomy" id="1476871"/>
    <lineage>
        <taxon>Bacteria</taxon>
        <taxon>Bacillati</taxon>
        <taxon>Actinomycetota</taxon>
        <taxon>Actinomycetes</taxon>
        <taxon>Propionibacteriales</taxon>
        <taxon>Nocardioidaceae</taxon>
        <taxon>Nocardioides</taxon>
    </lineage>
</organism>
<dbReference type="InterPro" id="IPR042070">
    <property type="entry name" value="PucR_C-HTH_sf"/>
</dbReference>
<name>A0ABP8WDD0_9ACTN</name>
<evidence type="ECO:0000259" key="1">
    <source>
        <dbReference type="Pfam" id="PF13556"/>
    </source>
</evidence>
<evidence type="ECO:0000259" key="2">
    <source>
        <dbReference type="Pfam" id="PF14361"/>
    </source>
</evidence>
<accession>A0ABP8WDD0</accession>
<dbReference type="InterPro" id="IPR025751">
    <property type="entry name" value="RsbRD_N_dom"/>
</dbReference>
<dbReference type="PANTHER" id="PTHR33744">
    <property type="entry name" value="CARBOHYDRATE DIACID REGULATOR"/>
    <property type="match status" value="1"/>
</dbReference>
<keyword evidence="4" id="KW-1185">Reference proteome</keyword>